<accession>A0AB36NYI3</accession>
<dbReference type="InterPro" id="IPR037524">
    <property type="entry name" value="PA14/GLEYA"/>
</dbReference>
<dbReference type="FunFam" id="2.60.40.10:FF:000495">
    <property type="entry name" value="Periplasmic beta-glucosidase"/>
    <property type="match status" value="1"/>
</dbReference>
<dbReference type="Pfam" id="PF00933">
    <property type="entry name" value="Glyco_hydro_3"/>
    <property type="match status" value="1"/>
</dbReference>
<dbReference type="SUPFAM" id="SSF52279">
    <property type="entry name" value="Beta-D-glucan exohydrolase, C-terminal domain"/>
    <property type="match status" value="1"/>
</dbReference>
<dbReference type="Gene3D" id="3.40.50.1700">
    <property type="entry name" value="Glycoside hydrolase family 3 C-terminal domain"/>
    <property type="match status" value="2"/>
</dbReference>
<sequence length="886" mass="98772">MLQLRIKKTAIILVMAVGFFNQSHAQKKYPYQDSQLPVEDRVKDLLSRMSLEEKARQMDMYRGELFKEKEDFSKSKSDAKIGKLGIGAIHDLYPRSAKMINDLQSEVIKNNKWGIPALIMCEMLHGYLDDGSTAFPMNIGLGATWDTSVMDKVGKVIAMEARAHGVHFGLGPNLDLGREPRWGRVAETFGEDAYLNSEIGLAMIKGMQGDDLRSDRTIISEPKHFAVHGIPQAGGNSSPILVGERSAREDHLPSFEKAFRKGGALGTMCAYSELDGIPCAANHWLLTDVLRKEWGFKGIVVSDLGAIKYLQTTHYVTNSPKESIREAVAAGVDMQFYDFTNEFWQQSIIELVGEKKLTMEQIDRAAGGVLRLKFLLGLFENPYTDKNLIKERFHTKENQEAALEAGRKSIILLKNDNNILPLSKDIKTVAVIGPNADASRLGGYAVKNKVGTTVLEGIKQVAGAKTNVLYEEGVSLIVKGQIIPSKFLFTPDGSQNGLKGEYFNNRNVEGNPVLTRIDSQLEFDWPWSPGDGVTDDDFSIRWTGYIQSEKSFDGWLGLSSDDGIRMWVDDQLVIDNWTKGATSMVTTPKNIEAGKKYKVRIEMWEGGWGARAHLRWNLEKVNFQPAIDIAKKADVAIVVLGESNELVEENRDVASLDLHGMQQELIEAIQKTGTPVVCVLLNGRPLSTNWISENIPALVEAWFPGEAGGRAVADVLFGDYNPGGRLPITVPKSVGQLPIYYNQKPSAIHRYVSESENPLYTFGYGLSYTKFEYSNFAINTKEIKADGELKVSVDVKNTGNYDGDEVVQLYIKDVYSSVTTPRKTLKGFKRLFIKKGETKKVEFTLTVDELSIWNREMKRVVEPGDFEVMVGGNSTDLQKLNFKVVE</sequence>
<evidence type="ECO:0000256" key="2">
    <source>
        <dbReference type="ARBA" id="ARBA00022801"/>
    </source>
</evidence>
<keyword evidence="3" id="KW-0732">Signal</keyword>
<dbReference type="Gene3D" id="3.20.20.300">
    <property type="entry name" value="Glycoside hydrolase, family 3, N-terminal domain"/>
    <property type="match status" value="1"/>
</dbReference>
<gene>
    <name evidence="5" type="ORF">B0A72_15265</name>
    <name evidence="6" type="ORF">SAMN05444387_0019</name>
</gene>
<organism evidence="5 8">
    <name type="scientific">Flavobacterium pectinovorum</name>
    <dbReference type="NCBI Taxonomy" id="29533"/>
    <lineage>
        <taxon>Bacteria</taxon>
        <taxon>Pseudomonadati</taxon>
        <taxon>Bacteroidota</taxon>
        <taxon>Flavobacteriia</taxon>
        <taxon>Flavobacteriales</taxon>
        <taxon>Flavobacteriaceae</taxon>
        <taxon>Flavobacterium</taxon>
    </lineage>
</organism>
<dbReference type="Pfam" id="PF07691">
    <property type="entry name" value="PA14"/>
    <property type="match status" value="1"/>
</dbReference>
<evidence type="ECO:0000256" key="1">
    <source>
        <dbReference type="ARBA" id="ARBA00005336"/>
    </source>
</evidence>
<dbReference type="PRINTS" id="PR00133">
    <property type="entry name" value="GLHYDRLASE3"/>
</dbReference>
<comment type="caution">
    <text evidence="5">The sequence shown here is derived from an EMBL/GenBank/DDBJ whole genome shotgun (WGS) entry which is preliminary data.</text>
</comment>
<dbReference type="AlphaFoldDB" id="A0AB36NYI3"/>
<dbReference type="SMART" id="SM00758">
    <property type="entry name" value="PA14"/>
    <property type="match status" value="1"/>
</dbReference>
<dbReference type="InterPro" id="IPR026891">
    <property type="entry name" value="Fn3-like"/>
</dbReference>
<dbReference type="InterPro" id="IPR001764">
    <property type="entry name" value="Glyco_hydro_3_N"/>
</dbReference>
<dbReference type="Proteomes" id="UP000198431">
    <property type="component" value="Unassembled WGS sequence"/>
</dbReference>
<dbReference type="GO" id="GO:0009251">
    <property type="term" value="P:glucan catabolic process"/>
    <property type="evidence" value="ECO:0007669"/>
    <property type="project" value="TreeGrafter"/>
</dbReference>
<dbReference type="GO" id="GO:0008422">
    <property type="term" value="F:beta-glucosidase activity"/>
    <property type="evidence" value="ECO:0007669"/>
    <property type="project" value="UniProtKB-ARBA"/>
</dbReference>
<evidence type="ECO:0000313" key="5">
    <source>
        <dbReference type="EMBL" id="OXB03295.1"/>
    </source>
</evidence>
<evidence type="ECO:0000259" key="4">
    <source>
        <dbReference type="PROSITE" id="PS51820"/>
    </source>
</evidence>
<evidence type="ECO:0000256" key="3">
    <source>
        <dbReference type="SAM" id="SignalP"/>
    </source>
</evidence>
<keyword evidence="2 5" id="KW-0378">Hydrolase</keyword>
<dbReference type="InterPro" id="IPR011658">
    <property type="entry name" value="PA14_dom"/>
</dbReference>
<feature type="domain" description="PA14" evidence="4">
    <location>
        <begin position="493"/>
        <end position="631"/>
    </location>
</feature>
<dbReference type="SMART" id="SM01217">
    <property type="entry name" value="Fn3_like"/>
    <property type="match status" value="1"/>
</dbReference>
<dbReference type="Pfam" id="PF14310">
    <property type="entry name" value="Fn3-like"/>
    <property type="match status" value="1"/>
</dbReference>
<evidence type="ECO:0000313" key="7">
    <source>
        <dbReference type="Proteomes" id="UP000184216"/>
    </source>
</evidence>
<reference evidence="6 7" key="2">
    <citation type="submission" date="2016-11" db="EMBL/GenBank/DDBJ databases">
        <authorList>
            <person name="Varghese N."/>
            <person name="Submissions S."/>
        </authorList>
    </citation>
    <scope>NUCLEOTIDE SEQUENCE [LARGE SCALE GENOMIC DNA]</scope>
    <source>
        <strain evidence="6 7">DSM 6368</strain>
    </source>
</reference>
<dbReference type="SUPFAM" id="SSF51445">
    <property type="entry name" value="(Trans)glycosidases"/>
    <property type="match status" value="1"/>
</dbReference>
<dbReference type="SUPFAM" id="SSF56988">
    <property type="entry name" value="Anthrax protective antigen"/>
    <property type="match status" value="1"/>
</dbReference>
<dbReference type="PANTHER" id="PTHR30620:SF123">
    <property type="entry name" value="BETA-XYLOSIDASE"/>
    <property type="match status" value="1"/>
</dbReference>
<dbReference type="EMBL" id="FRBX01000001">
    <property type="protein sequence ID" value="SHL20720.1"/>
    <property type="molecule type" value="Genomic_DNA"/>
</dbReference>
<protein>
    <submittedName>
        <fullName evidence="6">Beta-glucosidase</fullName>
    </submittedName>
    <submittedName>
        <fullName evidence="5">Glycoside hydrolase family 3</fullName>
    </submittedName>
</protein>
<dbReference type="RefSeq" id="WP_073392728.1">
    <property type="nucleotide sequence ID" value="NZ_FRBX01000001.1"/>
</dbReference>
<name>A0AB36NYI3_9FLAO</name>
<dbReference type="EMBL" id="MUHB01000014">
    <property type="protein sequence ID" value="OXB03295.1"/>
    <property type="molecule type" value="Genomic_DNA"/>
</dbReference>
<feature type="signal peptide" evidence="3">
    <location>
        <begin position="1"/>
        <end position="25"/>
    </location>
</feature>
<dbReference type="Gene3D" id="2.60.40.10">
    <property type="entry name" value="Immunoglobulins"/>
    <property type="match status" value="1"/>
</dbReference>
<dbReference type="InterPro" id="IPR013783">
    <property type="entry name" value="Ig-like_fold"/>
</dbReference>
<reference evidence="5 8" key="1">
    <citation type="submission" date="2016-11" db="EMBL/GenBank/DDBJ databases">
        <title>Whole genomes of Flavobacteriaceae.</title>
        <authorList>
            <person name="Stine C."/>
            <person name="Li C."/>
            <person name="Tadesse D."/>
        </authorList>
    </citation>
    <scope>NUCLEOTIDE SEQUENCE [LARGE SCALE GENOMIC DNA]</scope>
    <source>
        <strain evidence="5 8">ATCC 19366</strain>
    </source>
</reference>
<dbReference type="InterPro" id="IPR017853">
    <property type="entry name" value="GH"/>
</dbReference>
<dbReference type="Pfam" id="PF01915">
    <property type="entry name" value="Glyco_hydro_3_C"/>
    <property type="match status" value="1"/>
</dbReference>
<proteinExistence type="inferred from homology"/>
<dbReference type="InterPro" id="IPR051915">
    <property type="entry name" value="Cellulose_Degrad_GH3"/>
</dbReference>
<feature type="chain" id="PRO_5044316818" evidence="3">
    <location>
        <begin position="26"/>
        <end position="886"/>
    </location>
</feature>
<dbReference type="InterPro" id="IPR002772">
    <property type="entry name" value="Glyco_hydro_3_C"/>
</dbReference>
<dbReference type="PANTHER" id="PTHR30620">
    <property type="entry name" value="PERIPLASMIC BETA-GLUCOSIDASE-RELATED"/>
    <property type="match status" value="1"/>
</dbReference>
<evidence type="ECO:0000313" key="8">
    <source>
        <dbReference type="Proteomes" id="UP000198431"/>
    </source>
</evidence>
<evidence type="ECO:0000313" key="6">
    <source>
        <dbReference type="EMBL" id="SHL20720.1"/>
    </source>
</evidence>
<dbReference type="InterPro" id="IPR036881">
    <property type="entry name" value="Glyco_hydro_3_C_sf"/>
</dbReference>
<dbReference type="Proteomes" id="UP000184216">
    <property type="component" value="Unassembled WGS sequence"/>
</dbReference>
<dbReference type="PROSITE" id="PS51820">
    <property type="entry name" value="PA14"/>
    <property type="match status" value="1"/>
</dbReference>
<keyword evidence="7" id="KW-1185">Reference proteome</keyword>
<dbReference type="InterPro" id="IPR036962">
    <property type="entry name" value="Glyco_hydro_3_N_sf"/>
</dbReference>
<comment type="similarity">
    <text evidence="1">Belongs to the glycosyl hydrolase 3 family.</text>
</comment>